<keyword evidence="2" id="KW-1185">Reference proteome</keyword>
<comment type="caution">
    <text evidence="1">The sequence shown here is derived from an EMBL/GenBank/DDBJ whole genome shotgun (WGS) entry which is preliminary data.</text>
</comment>
<sequence>MEIQELNRQLVKILNEWDPFGRGQGEYDPEIADVIYAVQEMDKPHDLAIKVQSIYEYSFEELLPFDSCLLLAETLLAVKEQGSCDL</sequence>
<evidence type="ECO:0000313" key="2">
    <source>
        <dbReference type="Proteomes" id="UP000295689"/>
    </source>
</evidence>
<dbReference type="InterPro" id="IPR015053">
    <property type="entry name" value="DUF1871"/>
</dbReference>
<dbReference type="Pfam" id="PF08958">
    <property type="entry name" value="DUF1871"/>
    <property type="match status" value="1"/>
</dbReference>
<dbReference type="Gene3D" id="1.10.340.20">
    <property type="entry name" value="Apc36109-like domain"/>
    <property type="match status" value="1"/>
</dbReference>
<evidence type="ECO:0000313" key="1">
    <source>
        <dbReference type="EMBL" id="TCN21358.1"/>
    </source>
</evidence>
<dbReference type="EMBL" id="SLVV01000012">
    <property type="protein sequence ID" value="TCN21358.1"/>
    <property type="molecule type" value="Genomic_DNA"/>
</dbReference>
<protein>
    <submittedName>
        <fullName evidence="1">Uncharacterized protein DUF1871</fullName>
    </submittedName>
</protein>
<name>A0A4R2B404_9BACI</name>
<accession>A0A4R2B404</accession>
<dbReference type="InterPro" id="IPR023162">
    <property type="entry name" value="Apc36109-like_dom_sf"/>
</dbReference>
<dbReference type="SUPFAM" id="SSF116922">
    <property type="entry name" value="YugE-like"/>
    <property type="match status" value="1"/>
</dbReference>
<organism evidence="1 2">
    <name type="scientific">Mesobacillus foraminis</name>
    <dbReference type="NCBI Taxonomy" id="279826"/>
    <lineage>
        <taxon>Bacteria</taxon>
        <taxon>Bacillati</taxon>
        <taxon>Bacillota</taxon>
        <taxon>Bacilli</taxon>
        <taxon>Bacillales</taxon>
        <taxon>Bacillaceae</taxon>
        <taxon>Mesobacillus</taxon>
    </lineage>
</organism>
<dbReference type="AlphaFoldDB" id="A0A4R2B404"/>
<proteinExistence type="predicted"/>
<reference evidence="1 2" key="1">
    <citation type="journal article" date="2015" name="Stand. Genomic Sci.">
        <title>Genomic Encyclopedia of Bacterial and Archaeal Type Strains, Phase III: the genomes of soil and plant-associated and newly described type strains.</title>
        <authorList>
            <person name="Whitman W.B."/>
            <person name="Woyke T."/>
            <person name="Klenk H.P."/>
            <person name="Zhou Y."/>
            <person name="Lilburn T.G."/>
            <person name="Beck B.J."/>
            <person name="De Vos P."/>
            <person name="Vandamme P."/>
            <person name="Eisen J.A."/>
            <person name="Garrity G."/>
            <person name="Hugenholtz P."/>
            <person name="Kyrpides N.C."/>
        </authorList>
    </citation>
    <scope>NUCLEOTIDE SEQUENCE [LARGE SCALE GENOMIC DNA]</scope>
    <source>
        <strain evidence="1 2">CV53</strain>
    </source>
</reference>
<gene>
    <name evidence="1" type="ORF">EV146_11239</name>
</gene>
<dbReference type="Proteomes" id="UP000295689">
    <property type="component" value="Unassembled WGS sequence"/>
</dbReference>
<dbReference type="RefSeq" id="WP_132010421.1">
    <property type="nucleotide sequence ID" value="NZ_JABUHM010000014.1"/>
</dbReference>